<dbReference type="InterPro" id="IPR055406">
    <property type="entry name" value="HEAT_Maestro"/>
</dbReference>
<dbReference type="OrthoDB" id="9421177at2759"/>
<keyword evidence="3" id="KW-1185">Reference proteome</keyword>
<dbReference type="Proteomes" id="UP000190648">
    <property type="component" value="Unassembled WGS sequence"/>
</dbReference>
<evidence type="ECO:0000259" key="1">
    <source>
        <dbReference type="Pfam" id="PF23227"/>
    </source>
</evidence>
<accession>A0A1V4JUC3</accession>
<dbReference type="Pfam" id="PF23227">
    <property type="entry name" value="HEAT_MROH2B_C"/>
    <property type="match status" value="1"/>
</dbReference>
<sequence>MRDASSFDKEVAKNALDVVMGHPELWLADTLHNVLRELQIQLQDRHYRVLSTPLEDTSILRLALLASSDLEEEEFAPTYLTRRFLRQPRPAMLSLVLRGIMTLSEREEMARKMRVLLPDLRRVLSFGYKGVTMKALVVFRHLMAQLEREEASPIAVQLAEFVLPFFDDVRLLGKPEPHGPPALGQGQRTLCVLPGNSDYCDPELFKETAKITMELASPVLLARLNQAEEQLFLGKMAEFE</sequence>
<feature type="domain" description="Maestro/Maestro-like HEAT-repeats" evidence="1">
    <location>
        <begin position="83"/>
        <end position="169"/>
    </location>
</feature>
<evidence type="ECO:0000313" key="2">
    <source>
        <dbReference type="EMBL" id="OPJ75763.1"/>
    </source>
</evidence>
<reference evidence="2 3" key="1">
    <citation type="submission" date="2016-02" db="EMBL/GenBank/DDBJ databases">
        <title>Band-tailed pigeon sequencing and assembly.</title>
        <authorList>
            <person name="Soares A.E."/>
            <person name="Novak B.J."/>
            <person name="Rice E.S."/>
            <person name="O'Connell B."/>
            <person name="Chang D."/>
            <person name="Weber S."/>
            <person name="Shapiro B."/>
        </authorList>
    </citation>
    <scope>NUCLEOTIDE SEQUENCE [LARGE SCALE GENOMIC DNA]</scope>
    <source>
        <strain evidence="2">BTP2013</strain>
        <tissue evidence="2">Blood</tissue>
    </source>
</reference>
<name>A0A1V4JUC3_PATFA</name>
<protein>
    <recommendedName>
        <fullName evidence="1">Maestro/Maestro-like HEAT-repeats domain-containing protein</fullName>
    </recommendedName>
</protein>
<evidence type="ECO:0000313" key="3">
    <source>
        <dbReference type="Proteomes" id="UP000190648"/>
    </source>
</evidence>
<organism evidence="2 3">
    <name type="scientific">Patagioenas fasciata monilis</name>
    <dbReference type="NCBI Taxonomy" id="372326"/>
    <lineage>
        <taxon>Eukaryota</taxon>
        <taxon>Metazoa</taxon>
        <taxon>Chordata</taxon>
        <taxon>Craniata</taxon>
        <taxon>Vertebrata</taxon>
        <taxon>Euteleostomi</taxon>
        <taxon>Archelosauria</taxon>
        <taxon>Archosauria</taxon>
        <taxon>Dinosauria</taxon>
        <taxon>Saurischia</taxon>
        <taxon>Theropoda</taxon>
        <taxon>Coelurosauria</taxon>
        <taxon>Aves</taxon>
        <taxon>Neognathae</taxon>
        <taxon>Neoaves</taxon>
        <taxon>Columbimorphae</taxon>
        <taxon>Columbiformes</taxon>
        <taxon>Columbidae</taxon>
        <taxon>Patagioenas</taxon>
    </lineage>
</organism>
<comment type="caution">
    <text evidence="2">The sequence shown here is derived from an EMBL/GenBank/DDBJ whole genome shotgun (WGS) entry which is preliminary data.</text>
</comment>
<dbReference type="AlphaFoldDB" id="A0A1V4JUC3"/>
<proteinExistence type="predicted"/>
<gene>
    <name evidence="2" type="ORF">AV530_011929</name>
</gene>
<dbReference type="EMBL" id="LSYS01006159">
    <property type="protein sequence ID" value="OPJ75763.1"/>
    <property type="molecule type" value="Genomic_DNA"/>
</dbReference>